<sequence>MAQKTKFKGAIPLIMVEDLDAAMTFYTEKLGFNVAFVSEWEYNGVERDGVQLHLGKDKANPVTPHGVHLYFHVESVDALREEFLASGAITEEVKVVDQPYGNRELYVSDPFGYQIGFYE</sequence>
<dbReference type="Proteomes" id="UP000195437">
    <property type="component" value="Chromosome"/>
</dbReference>
<protein>
    <recommendedName>
        <fullName evidence="1">VOC domain-containing protein</fullName>
    </recommendedName>
</protein>
<dbReference type="InterPro" id="IPR029068">
    <property type="entry name" value="Glyas_Bleomycin-R_OHBP_Dase"/>
</dbReference>
<gene>
    <name evidence="2" type="ORF">CBW65_03860</name>
</gene>
<accession>A0A1Y0ILK9</accession>
<keyword evidence="3" id="KW-1185">Reference proteome</keyword>
<dbReference type="SUPFAM" id="SSF54593">
    <property type="entry name" value="Glyoxalase/Bleomycin resistance protein/Dihydroxybiphenyl dioxygenase"/>
    <property type="match status" value="1"/>
</dbReference>
<dbReference type="OrthoDB" id="317332at2"/>
<evidence type="ECO:0000259" key="1">
    <source>
        <dbReference type="PROSITE" id="PS51819"/>
    </source>
</evidence>
<dbReference type="PROSITE" id="PS51819">
    <property type="entry name" value="VOC"/>
    <property type="match status" value="1"/>
</dbReference>
<organism evidence="2 3">
    <name type="scientific">Tumebacillus avium</name>
    <dbReference type="NCBI Taxonomy" id="1903704"/>
    <lineage>
        <taxon>Bacteria</taxon>
        <taxon>Bacillati</taxon>
        <taxon>Bacillota</taxon>
        <taxon>Bacilli</taxon>
        <taxon>Bacillales</taxon>
        <taxon>Alicyclobacillaceae</taxon>
        <taxon>Tumebacillus</taxon>
    </lineage>
</organism>
<reference evidence="3" key="1">
    <citation type="submission" date="2017-05" db="EMBL/GenBank/DDBJ databases">
        <authorList>
            <person name="Sung H."/>
        </authorList>
    </citation>
    <scope>NUCLEOTIDE SEQUENCE [LARGE SCALE GENOMIC DNA]</scope>
    <source>
        <strain evidence="3">AR23208</strain>
    </source>
</reference>
<feature type="domain" description="VOC" evidence="1">
    <location>
        <begin position="6"/>
        <end position="119"/>
    </location>
</feature>
<proteinExistence type="predicted"/>
<dbReference type="AlphaFoldDB" id="A0A1Y0ILK9"/>
<dbReference type="KEGG" id="tum:CBW65_03860"/>
<dbReference type="Pfam" id="PF00903">
    <property type="entry name" value="Glyoxalase"/>
    <property type="match status" value="1"/>
</dbReference>
<dbReference type="EMBL" id="CP021434">
    <property type="protein sequence ID" value="ARU60293.1"/>
    <property type="molecule type" value="Genomic_DNA"/>
</dbReference>
<dbReference type="InterPro" id="IPR037523">
    <property type="entry name" value="VOC_core"/>
</dbReference>
<name>A0A1Y0ILK9_9BACL</name>
<evidence type="ECO:0000313" key="3">
    <source>
        <dbReference type="Proteomes" id="UP000195437"/>
    </source>
</evidence>
<evidence type="ECO:0000313" key="2">
    <source>
        <dbReference type="EMBL" id="ARU60293.1"/>
    </source>
</evidence>
<dbReference type="RefSeq" id="WP_087455680.1">
    <property type="nucleotide sequence ID" value="NZ_CP021434.1"/>
</dbReference>
<dbReference type="Gene3D" id="3.10.180.10">
    <property type="entry name" value="2,3-Dihydroxybiphenyl 1,2-Dioxygenase, domain 1"/>
    <property type="match status" value="1"/>
</dbReference>
<dbReference type="InterPro" id="IPR004360">
    <property type="entry name" value="Glyas_Fos-R_dOase_dom"/>
</dbReference>